<gene>
    <name evidence="1" type="ORF">FAZ78_19800</name>
</gene>
<feature type="non-terminal residue" evidence="1">
    <location>
        <position position="188"/>
    </location>
</feature>
<dbReference type="Proteomes" id="UP000306340">
    <property type="component" value="Unassembled WGS sequence"/>
</dbReference>
<reference evidence="1 2" key="1">
    <citation type="submission" date="2019-04" db="EMBL/GenBank/DDBJ databases">
        <title>Crypto-aerobic microbial life in anoxic (sulfidic) marine sediments.</title>
        <authorList>
            <person name="Bhattacharya S."/>
            <person name="Roy C."/>
            <person name="Mondal N."/>
            <person name="Sarkar J."/>
            <person name="Mandal S."/>
            <person name="Rameez M.J."/>
            <person name="Ghosh W."/>
        </authorList>
    </citation>
    <scope>NUCLEOTIDE SEQUENCE [LARGE SCALE GENOMIC DNA]</scope>
    <source>
        <strain evidence="1 2">SBBC</strain>
    </source>
</reference>
<accession>A0A4U0YTF7</accession>
<evidence type="ECO:0000313" key="2">
    <source>
        <dbReference type="Proteomes" id="UP000306340"/>
    </source>
</evidence>
<sequence>MRYSKDQTGLLQALFAAATSAAEAPWDGFLELLCKVTQSEGAALALDRGLSPPLPFVVGPCPVLAPELRQRLRLERVYDQDSLPERPAPGFLRAVASRESTCQATLWLHRPEHRRDFRSAEAQPLHALAPFLGPATQGFLTLREERARAALAERLNLSLGAGWLVLDLAVAPPRPLPQTTSALAASIG</sequence>
<comment type="caution">
    <text evidence="1">The sequence shown here is derived from an EMBL/GenBank/DDBJ whole genome shotgun (WGS) entry which is preliminary data.</text>
</comment>
<proteinExistence type="predicted"/>
<name>A0A4U0YTF7_9RHOB</name>
<dbReference type="RefSeq" id="WP_136794053.1">
    <property type="nucleotide sequence ID" value="NZ_SWAU01000263.1"/>
</dbReference>
<dbReference type="EMBL" id="SWAU01000263">
    <property type="protein sequence ID" value="TKA94888.1"/>
    <property type="molecule type" value="Genomic_DNA"/>
</dbReference>
<protein>
    <submittedName>
        <fullName evidence="1">Uncharacterized protein</fullName>
    </submittedName>
</protein>
<organism evidence="1 2">
    <name type="scientific">Cereibacter changlensis</name>
    <dbReference type="NCBI Taxonomy" id="402884"/>
    <lineage>
        <taxon>Bacteria</taxon>
        <taxon>Pseudomonadati</taxon>
        <taxon>Pseudomonadota</taxon>
        <taxon>Alphaproteobacteria</taxon>
        <taxon>Rhodobacterales</taxon>
        <taxon>Paracoccaceae</taxon>
        <taxon>Cereibacter</taxon>
    </lineage>
</organism>
<dbReference type="AlphaFoldDB" id="A0A4U0YTF7"/>
<evidence type="ECO:0000313" key="1">
    <source>
        <dbReference type="EMBL" id="TKA94888.1"/>
    </source>
</evidence>